<dbReference type="RefSeq" id="WP_095132427.1">
    <property type="nucleotide sequence ID" value="NZ_NIBG01000004.1"/>
</dbReference>
<dbReference type="AlphaFoldDB" id="A0A267MKT6"/>
<reference evidence="1 2" key="1">
    <citation type="submission" date="2017-06" db="EMBL/GenBank/DDBJ databases">
        <title>Draft genome sequence of anaerobic fermentative bacterium Anaeromicrobium sediminis DY2726D isolated from West Pacific Ocean sediments.</title>
        <authorList>
            <person name="Zeng X."/>
        </authorList>
    </citation>
    <scope>NUCLEOTIDE SEQUENCE [LARGE SCALE GENOMIC DNA]</scope>
    <source>
        <strain evidence="1 2">DY2726D</strain>
    </source>
</reference>
<proteinExistence type="predicted"/>
<organism evidence="1 2">
    <name type="scientific">Anaeromicrobium sediminis</name>
    <dbReference type="NCBI Taxonomy" id="1478221"/>
    <lineage>
        <taxon>Bacteria</taxon>
        <taxon>Bacillati</taxon>
        <taxon>Bacillota</taxon>
        <taxon>Clostridia</taxon>
        <taxon>Peptostreptococcales</taxon>
        <taxon>Thermotaleaceae</taxon>
        <taxon>Anaeromicrobium</taxon>
    </lineage>
</organism>
<accession>A0A267MKT6</accession>
<evidence type="ECO:0000313" key="1">
    <source>
        <dbReference type="EMBL" id="PAB60146.1"/>
    </source>
</evidence>
<gene>
    <name evidence="1" type="ORF">CCE28_07180</name>
</gene>
<dbReference type="EMBL" id="NIBG01000004">
    <property type="protein sequence ID" value="PAB60146.1"/>
    <property type="molecule type" value="Genomic_DNA"/>
</dbReference>
<keyword evidence="2" id="KW-1185">Reference proteome</keyword>
<dbReference type="Proteomes" id="UP000216024">
    <property type="component" value="Unassembled WGS sequence"/>
</dbReference>
<sequence>MKRTFVGYKGSNELSTLNDSWDKFHSSPLAGISEYACIYIPDGKGVEYFIGVPKENVPSDINISSFHSMVVEYEYFTTRTIKAEDSSMLVNKVFSFWTKDHYEVKNAIPGGIEYYKYDEQGNIYAELVLPLSSNN</sequence>
<evidence type="ECO:0008006" key="3">
    <source>
        <dbReference type="Google" id="ProtNLM"/>
    </source>
</evidence>
<name>A0A267MKT6_9FIRM</name>
<comment type="caution">
    <text evidence="1">The sequence shown here is derived from an EMBL/GenBank/DDBJ whole genome shotgun (WGS) entry which is preliminary data.</text>
</comment>
<evidence type="ECO:0000313" key="2">
    <source>
        <dbReference type="Proteomes" id="UP000216024"/>
    </source>
</evidence>
<protein>
    <recommendedName>
        <fullName evidence="3">Bacterial transcription activator effector binding domain-containing protein</fullName>
    </recommendedName>
</protein>